<keyword evidence="2" id="KW-1185">Reference proteome</keyword>
<evidence type="ECO:0000313" key="1">
    <source>
        <dbReference type="EMBL" id="KAF1971096.1"/>
    </source>
</evidence>
<accession>A0A6A5V7U8</accession>
<sequence>MRGTRGVRLLRQANNVQSSGKLVKDSSHVFFVTLGAAVFGSVAQSTLVLRCISTLGPGLVSARAVGKANIFRVQPSRWRLALSLGPPSQHVCDATLRGDVVQSNK</sequence>
<protein>
    <submittedName>
        <fullName evidence="1">Uncharacterized protein</fullName>
    </submittedName>
</protein>
<dbReference type="EMBL" id="ML976696">
    <property type="protein sequence ID" value="KAF1971096.1"/>
    <property type="molecule type" value="Genomic_DNA"/>
</dbReference>
<reference evidence="1" key="1">
    <citation type="journal article" date="2020" name="Stud. Mycol.">
        <title>101 Dothideomycetes genomes: a test case for predicting lifestyles and emergence of pathogens.</title>
        <authorList>
            <person name="Haridas S."/>
            <person name="Albert R."/>
            <person name="Binder M."/>
            <person name="Bloem J."/>
            <person name="Labutti K."/>
            <person name="Salamov A."/>
            <person name="Andreopoulos B."/>
            <person name="Baker S."/>
            <person name="Barry K."/>
            <person name="Bills G."/>
            <person name="Bluhm B."/>
            <person name="Cannon C."/>
            <person name="Castanera R."/>
            <person name="Culley D."/>
            <person name="Daum C."/>
            <person name="Ezra D."/>
            <person name="Gonzalez J."/>
            <person name="Henrissat B."/>
            <person name="Kuo A."/>
            <person name="Liang C."/>
            <person name="Lipzen A."/>
            <person name="Lutzoni F."/>
            <person name="Magnuson J."/>
            <person name="Mondo S."/>
            <person name="Nolan M."/>
            <person name="Ohm R."/>
            <person name="Pangilinan J."/>
            <person name="Park H.-J."/>
            <person name="Ramirez L."/>
            <person name="Alfaro M."/>
            <person name="Sun H."/>
            <person name="Tritt A."/>
            <person name="Yoshinaga Y."/>
            <person name="Zwiers L.-H."/>
            <person name="Turgeon B."/>
            <person name="Goodwin S."/>
            <person name="Spatafora J."/>
            <person name="Crous P."/>
            <person name="Grigoriev I."/>
        </authorList>
    </citation>
    <scope>NUCLEOTIDE SEQUENCE</scope>
    <source>
        <strain evidence="1">CBS 107.79</strain>
    </source>
</reference>
<proteinExistence type="predicted"/>
<name>A0A6A5V7U8_9PLEO</name>
<dbReference type="Proteomes" id="UP000800036">
    <property type="component" value="Unassembled WGS sequence"/>
</dbReference>
<dbReference type="AlphaFoldDB" id="A0A6A5V7U8"/>
<gene>
    <name evidence="1" type="ORF">BU23DRAFT_570338</name>
</gene>
<evidence type="ECO:0000313" key="2">
    <source>
        <dbReference type="Proteomes" id="UP000800036"/>
    </source>
</evidence>
<organism evidence="1 2">
    <name type="scientific">Bimuria novae-zelandiae CBS 107.79</name>
    <dbReference type="NCBI Taxonomy" id="1447943"/>
    <lineage>
        <taxon>Eukaryota</taxon>
        <taxon>Fungi</taxon>
        <taxon>Dikarya</taxon>
        <taxon>Ascomycota</taxon>
        <taxon>Pezizomycotina</taxon>
        <taxon>Dothideomycetes</taxon>
        <taxon>Pleosporomycetidae</taxon>
        <taxon>Pleosporales</taxon>
        <taxon>Massarineae</taxon>
        <taxon>Didymosphaeriaceae</taxon>
        <taxon>Bimuria</taxon>
    </lineage>
</organism>